<dbReference type="EMBL" id="LJUI01000132">
    <property type="protein sequence ID" value="KPK67362.1"/>
    <property type="molecule type" value="Genomic_DNA"/>
</dbReference>
<feature type="compositionally biased region" description="Basic residues" evidence="1">
    <location>
        <begin position="23"/>
        <end position="32"/>
    </location>
</feature>
<dbReference type="AlphaFoldDB" id="A0A0S8G477"/>
<feature type="compositionally biased region" description="Basic and acidic residues" evidence="1">
    <location>
        <begin position="34"/>
        <end position="81"/>
    </location>
</feature>
<evidence type="ECO:0000313" key="3">
    <source>
        <dbReference type="Proteomes" id="UP000051717"/>
    </source>
</evidence>
<feature type="compositionally biased region" description="Basic and acidic residues" evidence="1">
    <location>
        <begin position="13"/>
        <end position="22"/>
    </location>
</feature>
<accession>A0A0S8G477</accession>
<name>A0A0S8G477_UNCT6</name>
<evidence type="ECO:0000256" key="1">
    <source>
        <dbReference type="SAM" id="MobiDB-lite"/>
    </source>
</evidence>
<dbReference type="Proteomes" id="UP000051717">
    <property type="component" value="Unassembled WGS sequence"/>
</dbReference>
<comment type="caution">
    <text evidence="2">The sequence shown here is derived from an EMBL/GenBank/DDBJ whole genome shotgun (WGS) entry which is preliminary data.</text>
</comment>
<evidence type="ECO:0000313" key="2">
    <source>
        <dbReference type="EMBL" id="KPK67362.1"/>
    </source>
</evidence>
<feature type="region of interest" description="Disordered" evidence="1">
    <location>
        <begin position="1"/>
        <end position="98"/>
    </location>
</feature>
<sequence length="98" mass="11011">MAFFAKPGYLWREGQHDRDSGRARHGGARGRALRGCEGRTKAGERGAREKEGQRDRARELGSGVRERGSARERAQEERERATWWAGAATRGERCEGAR</sequence>
<proteinExistence type="predicted"/>
<reference evidence="2 3" key="1">
    <citation type="journal article" date="2015" name="Microbiome">
        <title>Genomic resolution of linkages in carbon, nitrogen, and sulfur cycling among widespread estuary sediment bacteria.</title>
        <authorList>
            <person name="Baker B.J."/>
            <person name="Lazar C.S."/>
            <person name="Teske A.P."/>
            <person name="Dick G.J."/>
        </authorList>
    </citation>
    <scope>NUCLEOTIDE SEQUENCE [LARGE SCALE GENOMIC DNA]</scope>
    <source>
        <strain evidence="2">SM23_40</strain>
    </source>
</reference>
<protein>
    <submittedName>
        <fullName evidence="2">Uncharacterized protein</fullName>
    </submittedName>
</protein>
<gene>
    <name evidence="2" type="ORF">AMJ82_10800</name>
</gene>
<organism evidence="2 3">
    <name type="scientific">candidate division TA06 bacterium SM23_40</name>
    <dbReference type="NCBI Taxonomy" id="1703774"/>
    <lineage>
        <taxon>Bacteria</taxon>
        <taxon>Bacteria division TA06</taxon>
    </lineage>
</organism>